<feature type="compositionally biased region" description="Polar residues" evidence="1">
    <location>
        <begin position="36"/>
        <end position="60"/>
    </location>
</feature>
<dbReference type="AlphaFoldDB" id="A0A6A5VMR4"/>
<evidence type="ECO:0000256" key="1">
    <source>
        <dbReference type="SAM" id="MobiDB-lite"/>
    </source>
</evidence>
<reference evidence="2" key="1">
    <citation type="journal article" date="2020" name="Stud. Mycol.">
        <title>101 Dothideomycetes genomes: a test case for predicting lifestyles and emergence of pathogens.</title>
        <authorList>
            <person name="Haridas S."/>
            <person name="Albert R."/>
            <person name="Binder M."/>
            <person name="Bloem J."/>
            <person name="Labutti K."/>
            <person name="Salamov A."/>
            <person name="Andreopoulos B."/>
            <person name="Baker S."/>
            <person name="Barry K."/>
            <person name="Bills G."/>
            <person name="Bluhm B."/>
            <person name="Cannon C."/>
            <person name="Castanera R."/>
            <person name="Culley D."/>
            <person name="Daum C."/>
            <person name="Ezra D."/>
            <person name="Gonzalez J."/>
            <person name="Henrissat B."/>
            <person name="Kuo A."/>
            <person name="Liang C."/>
            <person name="Lipzen A."/>
            <person name="Lutzoni F."/>
            <person name="Magnuson J."/>
            <person name="Mondo S."/>
            <person name="Nolan M."/>
            <person name="Ohm R."/>
            <person name="Pangilinan J."/>
            <person name="Park H.-J."/>
            <person name="Ramirez L."/>
            <person name="Alfaro M."/>
            <person name="Sun H."/>
            <person name="Tritt A."/>
            <person name="Yoshinaga Y."/>
            <person name="Zwiers L.-H."/>
            <person name="Turgeon B."/>
            <person name="Goodwin S."/>
            <person name="Spatafora J."/>
            <person name="Crous P."/>
            <person name="Grigoriev I."/>
        </authorList>
    </citation>
    <scope>NUCLEOTIDE SEQUENCE</scope>
    <source>
        <strain evidence="2">CBS 107.79</strain>
    </source>
</reference>
<evidence type="ECO:0000313" key="2">
    <source>
        <dbReference type="EMBL" id="KAF1977988.1"/>
    </source>
</evidence>
<sequence>MSKNLMDTEPGGQSGQYEGNLGYVEPHNKQAGQLGDPSTGTQPSDQAHKSASTGPNSQGVTPAEMLRYGQAIQESGGGAGRTDASGQASSEGGFGGTEKLEGGEEDAAARRRAQGYGGKVDMDRTIGA</sequence>
<protein>
    <submittedName>
        <fullName evidence="2">Uncharacterized protein</fullName>
    </submittedName>
</protein>
<proteinExistence type="predicted"/>
<organism evidence="2 3">
    <name type="scientific">Bimuria novae-zelandiae CBS 107.79</name>
    <dbReference type="NCBI Taxonomy" id="1447943"/>
    <lineage>
        <taxon>Eukaryota</taxon>
        <taxon>Fungi</taxon>
        <taxon>Dikarya</taxon>
        <taxon>Ascomycota</taxon>
        <taxon>Pezizomycotina</taxon>
        <taxon>Dothideomycetes</taxon>
        <taxon>Pleosporomycetidae</taxon>
        <taxon>Pleosporales</taxon>
        <taxon>Massarineae</taxon>
        <taxon>Didymosphaeriaceae</taxon>
        <taxon>Bimuria</taxon>
    </lineage>
</organism>
<feature type="region of interest" description="Disordered" evidence="1">
    <location>
        <begin position="1"/>
        <end position="128"/>
    </location>
</feature>
<accession>A0A6A5VMR4</accession>
<gene>
    <name evidence="2" type="ORF">BU23DRAFT_499002</name>
</gene>
<dbReference type="EMBL" id="ML976661">
    <property type="protein sequence ID" value="KAF1977988.1"/>
    <property type="molecule type" value="Genomic_DNA"/>
</dbReference>
<dbReference type="Proteomes" id="UP000800036">
    <property type="component" value="Unassembled WGS sequence"/>
</dbReference>
<name>A0A6A5VMR4_9PLEO</name>
<evidence type="ECO:0000313" key="3">
    <source>
        <dbReference type="Proteomes" id="UP000800036"/>
    </source>
</evidence>
<keyword evidence="3" id="KW-1185">Reference proteome</keyword>
<dbReference type="OrthoDB" id="5386823at2759"/>